<name>A0A5J6DA47_9CAUD</name>
<dbReference type="EMBL" id="MN184885">
    <property type="protein sequence ID" value="QEQ94742.1"/>
    <property type="molecule type" value="Genomic_DNA"/>
</dbReference>
<accession>A0A5J6DA47</accession>
<reference evidence="1 2" key="1">
    <citation type="submission" date="2019-07" db="EMBL/GenBank/DDBJ databases">
        <title>Complete genome sequence of bacteriophage infecting Erwinia pyrifoliae.</title>
        <authorList>
            <person name="Kim S.G."/>
            <person name="Park S.C."/>
        </authorList>
    </citation>
    <scope>NUCLEOTIDE SEQUENCE [LARGE SCALE GENOMIC DNA]</scope>
</reference>
<evidence type="ECO:0000313" key="2">
    <source>
        <dbReference type="Proteomes" id="UP000325714"/>
    </source>
</evidence>
<protein>
    <submittedName>
        <fullName evidence="1">Uncharacterized protein</fullName>
    </submittedName>
</protein>
<organism evidence="1 2">
    <name type="scientific">Erwinia phage pEp_SNUABM_09</name>
    <dbReference type="NCBI Taxonomy" id="2601644"/>
    <lineage>
        <taxon>Viruses</taxon>
        <taxon>Duplodnaviria</taxon>
        <taxon>Heunggongvirae</taxon>
        <taxon>Uroviricota</taxon>
        <taxon>Caudoviricetes</taxon>
        <taxon>Autographivirales</taxon>
        <taxon>Autotranscriptaviridae</taxon>
        <taxon>Studiervirinae</taxon>
        <taxon>Snaubvirus</taxon>
        <taxon>Snaubvirus pEpSNUABM09</taxon>
    </lineage>
</organism>
<keyword evidence="2" id="KW-1185">Reference proteome</keyword>
<evidence type="ECO:0000313" key="1">
    <source>
        <dbReference type="EMBL" id="QEQ94742.1"/>
    </source>
</evidence>
<dbReference type="Proteomes" id="UP000325714">
    <property type="component" value="Segment"/>
</dbReference>
<gene>
    <name evidence="1" type="ORF">pEpSNUABM09_44</name>
</gene>
<sequence length="61" mass="7540">MLIFEQGEWRVIQHPYLQIFHILKWSEGDDPRSYGRTWDYFTQKECRSIEEVKEYLRANMA</sequence>
<proteinExistence type="predicted"/>